<dbReference type="InterPro" id="IPR043502">
    <property type="entry name" value="DNA/RNA_pol_sf"/>
</dbReference>
<evidence type="ECO:0000256" key="1">
    <source>
        <dbReference type="SAM" id="MobiDB-lite"/>
    </source>
</evidence>
<reference evidence="3 4" key="1">
    <citation type="submission" date="2021-07" db="EMBL/GenBank/DDBJ databases">
        <title>The Aristolochia fimbriata genome: insights into angiosperm evolution, floral development and chemical biosynthesis.</title>
        <authorList>
            <person name="Jiao Y."/>
        </authorList>
    </citation>
    <scope>NUCLEOTIDE SEQUENCE [LARGE SCALE GENOMIC DNA]</scope>
    <source>
        <strain evidence="3">IBCAS-2021</strain>
        <tissue evidence="3">Leaf</tissue>
    </source>
</reference>
<comment type="caution">
    <text evidence="3">The sequence shown here is derived from an EMBL/GenBank/DDBJ whole genome shotgun (WGS) entry which is preliminary data.</text>
</comment>
<evidence type="ECO:0000259" key="2">
    <source>
        <dbReference type="Pfam" id="PF07727"/>
    </source>
</evidence>
<keyword evidence="4" id="KW-1185">Reference proteome</keyword>
<sequence length="668" mass="76117">MNCGKEESLRSTEGIFIGYSRNSHVYTVFFRNNNTVIEAVNVEIADQNENLPVLDDEQGNVPQVDTEKTSTDSVIQFSDPIESHTLGEELVEISEETEDEQVRTTDITPAREKAPSMRIQKNHPLDAIIGNAKEGMRTRGNKQNYSKMVRFVCYTSVVEPRRVEEALKDEFWIRAMQEELEQFDRNEVWTLVPRSANINVIGTKWVFKNKTDEEGNVVRNKARLVAQGYTQVEGVDPHRPNYVYNLTKALYGLKQAPRAWHDRLTKFLSSKGFTRGVDKTLFIRREGTELTIAQIYVDVIIFGSTIESAQKQFVRHMKFGLEDAKDMRTPMSTTDRIGKDNGGTPTDPTLYRSMIGSLLYLTTNRPDISYNVGMCARFQSCPKESHVKSVKRIIRYVKSTVNLGIWYSTNTSNVLAGYSDADWAEDIDDRKSTSRGCFYLGTNLISCYSKKQNSIFLSTTEVEYIAVGSCCAQLIWMKQMLLDYGVTSGVLTIYCDNTTAINISKNPVQHSRTKHIDIRHHFIRELVKEGKVMLEHVSTENQLADIFTKSLDAKRFEFLRGALGLCLVSKKSIVRESVNPQGHVNVMLPSPEEIDMVVDQEKEDDDDGPLIISRWRKLIVSEEDVMDRKSRLRDTTRWNRQRGMRPGDSPIHLDNEETAGDEVMESGC</sequence>
<feature type="region of interest" description="Disordered" evidence="1">
    <location>
        <begin position="53"/>
        <end position="72"/>
    </location>
</feature>
<dbReference type="PANTHER" id="PTHR11439">
    <property type="entry name" value="GAG-POL-RELATED RETROTRANSPOSON"/>
    <property type="match status" value="1"/>
</dbReference>
<dbReference type="SUPFAM" id="SSF56672">
    <property type="entry name" value="DNA/RNA polymerases"/>
    <property type="match status" value="1"/>
</dbReference>
<feature type="domain" description="Reverse transcriptase Ty1/copia-type" evidence="2">
    <location>
        <begin position="239"/>
        <end position="318"/>
    </location>
</feature>
<feature type="compositionally biased region" description="Acidic residues" evidence="1">
    <location>
        <begin position="656"/>
        <end position="668"/>
    </location>
</feature>
<dbReference type="Proteomes" id="UP000825729">
    <property type="component" value="Unassembled WGS sequence"/>
</dbReference>
<dbReference type="AlphaFoldDB" id="A0AAV7EES5"/>
<dbReference type="EMBL" id="JAINDJ010000005">
    <property type="protein sequence ID" value="KAG9446266.1"/>
    <property type="molecule type" value="Genomic_DNA"/>
</dbReference>
<name>A0AAV7EES5_ARIFI</name>
<dbReference type="CDD" id="cd09272">
    <property type="entry name" value="RNase_HI_RT_Ty1"/>
    <property type="match status" value="1"/>
</dbReference>
<evidence type="ECO:0000313" key="4">
    <source>
        <dbReference type="Proteomes" id="UP000825729"/>
    </source>
</evidence>
<dbReference type="Pfam" id="PF07727">
    <property type="entry name" value="RVT_2"/>
    <property type="match status" value="2"/>
</dbReference>
<dbReference type="PANTHER" id="PTHR11439:SF486">
    <property type="entry name" value="RLK (RECEPTOR-LIKE KINASE) PROTEIN, PUTATIVE-RELATED"/>
    <property type="match status" value="1"/>
</dbReference>
<dbReference type="InterPro" id="IPR013103">
    <property type="entry name" value="RVT_2"/>
</dbReference>
<gene>
    <name evidence="3" type="ORF">H6P81_012394</name>
</gene>
<proteinExistence type="predicted"/>
<feature type="region of interest" description="Disordered" evidence="1">
    <location>
        <begin position="638"/>
        <end position="668"/>
    </location>
</feature>
<feature type="domain" description="Reverse transcriptase Ty1/copia-type" evidence="2">
    <location>
        <begin position="186"/>
        <end position="236"/>
    </location>
</feature>
<protein>
    <recommendedName>
        <fullName evidence="2">Reverse transcriptase Ty1/copia-type domain-containing protein</fullName>
    </recommendedName>
</protein>
<organism evidence="3 4">
    <name type="scientific">Aristolochia fimbriata</name>
    <name type="common">White veined hardy Dutchman's pipe vine</name>
    <dbReference type="NCBI Taxonomy" id="158543"/>
    <lineage>
        <taxon>Eukaryota</taxon>
        <taxon>Viridiplantae</taxon>
        <taxon>Streptophyta</taxon>
        <taxon>Embryophyta</taxon>
        <taxon>Tracheophyta</taxon>
        <taxon>Spermatophyta</taxon>
        <taxon>Magnoliopsida</taxon>
        <taxon>Magnoliidae</taxon>
        <taxon>Piperales</taxon>
        <taxon>Aristolochiaceae</taxon>
        <taxon>Aristolochia</taxon>
    </lineage>
</organism>
<evidence type="ECO:0000313" key="3">
    <source>
        <dbReference type="EMBL" id="KAG9446266.1"/>
    </source>
</evidence>
<accession>A0AAV7EES5</accession>